<reference evidence="2" key="1">
    <citation type="submission" date="2020-07" db="EMBL/GenBank/DDBJ databases">
        <title>Multicomponent nature underlies the extraordinary mechanical properties of spider dragline silk.</title>
        <authorList>
            <person name="Kono N."/>
            <person name="Nakamura H."/>
            <person name="Mori M."/>
            <person name="Yoshida Y."/>
            <person name="Ohtoshi R."/>
            <person name="Malay A.D."/>
            <person name="Moran D.A.P."/>
            <person name="Tomita M."/>
            <person name="Numata K."/>
            <person name="Arakawa K."/>
        </authorList>
    </citation>
    <scope>NUCLEOTIDE SEQUENCE</scope>
</reference>
<name>A0A8X6GZX2_TRICU</name>
<comment type="caution">
    <text evidence="2">The sequence shown here is derived from an EMBL/GenBank/DDBJ whole genome shotgun (WGS) entry which is preliminary data.</text>
</comment>
<organism evidence="2 3">
    <name type="scientific">Trichonephila clavata</name>
    <name type="common">Joro spider</name>
    <name type="synonym">Nephila clavata</name>
    <dbReference type="NCBI Taxonomy" id="2740835"/>
    <lineage>
        <taxon>Eukaryota</taxon>
        <taxon>Metazoa</taxon>
        <taxon>Ecdysozoa</taxon>
        <taxon>Arthropoda</taxon>
        <taxon>Chelicerata</taxon>
        <taxon>Arachnida</taxon>
        <taxon>Araneae</taxon>
        <taxon>Araneomorphae</taxon>
        <taxon>Entelegynae</taxon>
        <taxon>Araneoidea</taxon>
        <taxon>Nephilidae</taxon>
        <taxon>Trichonephila</taxon>
    </lineage>
</organism>
<protein>
    <submittedName>
        <fullName evidence="2">Uncharacterized protein</fullName>
    </submittedName>
</protein>
<proteinExistence type="predicted"/>
<dbReference type="EMBL" id="BMAO01001956">
    <property type="protein sequence ID" value="GFQ77124.1"/>
    <property type="molecule type" value="Genomic_DNA"/>
</dbReference>
<dbReference type="Proteomes" id="UP000887116">
    <property type="component" value="Unassembled WGS sequence"/>
</dbReference>
<evidence type="ECO:0000313" key="2">
    <source>
        <dbReference type="EMBL" id="GFQ77124.1"/>
    </source>
</evidence>
<evidence type="ECO:0000313" key="3">
    <source>
        <dbReference type="Proteomes" id="UP000887116"/>
    </source>
</evidence>
<evidence type="ECO:0000256" key="1">
    <source>
        <dbReference type="SAM" id="MobiDB-lite"/>
    </source>
</evidence>
<dbReference type="AlphaFoldDB" id="A0A8X6GZX2"/>
<gene>
    <name evidence="2" type="ORF">TNCT_415751</name>
</gene>
<keyword evidence="3" id="KW-1185">Reference proteome</keyword>
<feature type="compositionally biased region" description="Basic residues" evidence="1">
    <location>
        <begin position="121"/>
        <end position="132"/>
    </location>
</feature>
<feature type="region of interest" description="Disordered" evidence="1">
    <location>
        <begin position="113"/>
        <end position="160"/>
    </location>
</feature>
<accession>A0A8X6GZX2</accession>
<sequence length="310" mass="34637">MEVDPPDPTLNCKKRSDLMLIVETSEILSSNLMPFLKRPDTEQNMPLKEVVRNQIKEHQQGKDAALAELDSLPLCVIPNCGSCATNKFTPSTSSTMIEETTAKIATNDGKALKINEDNPQLKRKTKKKRKKTKDVTDDFVFPKRTARPTSPTPSEPIATANSFSDLESDIEVDDQQQETPQEPSIPMPISPIFLKIKPTIRDQLKAIYTNFPETTNKQSGVSFANIVSGTNPTPPNPRNEKTPTEENKVVREPRVNENVSDLVQVLELIQLISNIIKRSPDILNLIPKLKQADKDDKAAYVLLEALLDKK</sequence>